<reference evidence="7" key="2">
    <citation type="journal article" date="2021" name="PeerJ">
        <title>Extensive microbial diversity within the chicken gut microbiome revealed by metagenomics and culture.</title>
        <authorList>
            <person name="Gilroy R."/>
            <person name="Ravi A."/>
            <person name="Getino M."/>
            <person name="Pursley I."/>
            <person name="Horton D.L."/>
            <person name="Alikhan N.F."/>
            <person name="Baker D."/>
            <person name="Gharbi K."/>
            <person name="Hall N."/>
            <person name="Watson M."/>
            <person name="Adriaenssens E.M."/>
            <person name="Foster-Nyarko E."/>
            <person name="Jarju S."/>
            <person name="Secka A."/>
            <person name="Antonio M."/>
            <person name="Oren A."/>
            <person name="Chaudhuri R.R."/>
            <person name="La Ragione R."/>
            <person name="Hildebrand F."/>
            <person name="Pallen M.J."/>
        </authorList>
    </citation>
    <scope>NUCLEOTIDE SEQUENCE</scope>
    <source>
        <strain evidence="7">ChiBcec7-5410</strain>
    </source>
</reference>
<keyword evidence="2 4" id="KW-0238">DNA-binding</keyword>
<dbReference type="InterPro" id="IPR023054">
    <property type="entry name" value="Sporulation_regulator_WhiA_C"/>
</dbReference>
<comment type="caution">
    <text evidence="7">The sequence shown here is derived from an EMBL/GenBank/DDBJ whole genome shotgun (WGS) entry which is preliminary data.</text>
</comment>
<proteinExistence type="inferred from homology"/>
<dbReference type="PANTHER" id="PTHR37307">
    <property type="entry name" value="CELL DIVISION PROTEIN WHIA-RELATED"/>
    <property type="match status" value="1"/>
</dbReference>
<evidence type="ECO:0000259" key="5">
    <source>
        <dbReference type="Pfam" id="PF02650"/>
    </source>
</evidence>
<dbReference type="PANTHER" id="PTHR37307:SF1">
    <property type="entry name" value="CELL DIVISION PROTEIN WHIA-RELATED"/>
    <property type="match status" value="1"/>
</dbReference>
<evidence type="ECO:0000256" key="2">
    <source>
        <dbReference type="ARBA" id="ARBA00023125"/>
    </source>
</evidence>
<dbReference type="InterPro" id="IPR027434">
    <property type="entry name" value="Homing_endonucl"/>
</dbReference>
<dbReference type="HAMAP" id="MF_01420">
    <property type="entry name" value="HTH_type_WhiA"/>
    <property type="match status" value="1"/>
</dbReference>
<dbReference type="NCBIfam" id="TIGR00647">
    <property type="entry name" value="DNA_bind_WhiA"/>
    <property type="match status" value="1"/>
</dbReference>
<gene>
    <name evidence="4 7" type="primary">whiA</name>
    <name evidence="7" type="ORF">IAC43_04050</name>
</gene>
<dbReference type="Pfam" id="PF02650">
    <property type="entry name" value="HTH_WhiA"/>
    <property type="match status" value="1"/>
</dbReference>
<comment type="function">
    <text evidence="4">Involved in cell division and chromosome segregation.</text>
</comment>
<dbReference type="Pfam" id="PF14527">
    <property type="entry name" value="LAGLIDADG_WhiA"/>
    <property type="match status" value="1"/>
</dbReference>
<evidence type="ECO:0000259" key="6">
    <source>
        <dbReference type="Pfam" id="PF14527"/>
    </source>
</evidence>
<reference evidence="7" key="1">
    <citation type="submission" date="2020-10" db="EMBL/GenBank/DDBJ databases">
        <authorList>
            <person name="Gilroy R."/>
        </authorList>
    </citation>
    <scope>NUCLEOTIDE SEQUENCE</scope>
    <source>
        <strain evidence="7">ChiBcec7-5410</strain>
    </source>
</reference>
<dbReference type="EMBL" id="DVLW01000108">
    <property type="protein sequence ID" value="HIT94333.1"/>
    <property type="molecule type" value="Genomic_DNA"/>
</dbReference>
<name>A0A9D1KQS7_9FIRM</name>
<evidence type="ECO:0000313" key="7">
    <source>
        <dbReference type="EMBL" id="HIT94333.1"/>
    </source>
</evidence>
<evidence type="ECO:0000313" key="8">
    <source>
        <dbReference type="Proteomes" id="UP000824160"/>
    </source>
</evidence>
<keyword evidence="1 4" id="KW-0132">Cell division</keyword>
<dbReference type="AlphaFoldDB" id="A0A9D1KQS7"/>
<comment type="similarity">
    <text evidence="4">Belongs to the WhiA family.</text>
</comment>
<evidence type="ECO:0000256" key="4">
    <source>
        <dbReference type="HAMAP-Rule" id="MF_01420"/>
    </source>
</evidence>
<protein>
    <recommendedName>
        <fullName evidence="4">Probable cell division protein WhiA</fullName>
    </recommendedName>
</protein>
<dbReference type="GO" id="GO:0003677">
    <property type="term" value="F:DNA binding"/>
    <property type="evidence" value="ECO:0007669"/>
    <property type="project" value="UniProtKB-UniRule"/>
</dbReference>
<dbReference type="InterPro" id="IPR039518">
    <property type="entry name" value="WhiA_LAGLIDADG_dom"/>
</dbReference>
<feature type="domain" description="WhiA LAGLIDADG-like" evidence="6">
    <location>
        <begin position="117"/>
        <end position="208"/>
    </location>
</feature>
<dbReference type="Gene3D" id="3.10.28.10">
    <property type="entry name" value="Homing endonucleases"/>
    <property type="match status" value="1"/>
</dbReference>
<dbReference type="GO" id="GO:0043937">
    <property type="term" value="P:regulation of sporulation"/>
    <property type="evidence" value="ECO:0007669"/>
    <property type="project" value="InterPro"/>
</dbReference>
<dbReference type="GO" id="GO:0051301">
    <property type="term" value="P:cell division"/>
    <property type="evidence" value="ECO:0007669"/>
    <property type="project" value="UniProtKB-UniRule"/>
</dbReference>
<keyword evidence="3 4" id="KW-0131">Cell cycle</keyword>
<dbReference type="SUPFAM" id="SSF55608">
    <property type="entry name" value="Homing endonucleases"/>
    <property type="match status" value="1"/>
</dbReference>
<evidence type="ECO:0000256" key="1">
    <source>
        <dbReference type="ARBA" id="ARBA00022618"/>
    </source>
</evidence>
<organism evidence="7 8">
    <name type="scientific">Candidatus Faecivivens stercoripullorum</name>
    <dbReference type="NCBI Taxonomy" id="2840805"/>
    <lineage>
        <taxon>Bacteria</taxon>
        <taxon>Bacillati</taxon>
        <taxon>Bacillota</taxon>
        <taxon>Clostridia</taxon>
        <taxon>Eubacteriales</taxon>
        <taxon>Oscillospiraceae</taxon>
        <taxon>Oscillospiraceae incertae sedis</taxon>
        <taxon>Candidatus Faecivivens</taxon>
    </lineage>
</organism>
<dbReference type="InterPro" id="IPR003802">
    <property type="entry name" value="Sporulation_regulator_WhiA"/>
</dbReference>
<accession>A0A9D1KQS7</accession>
<sequence>MSFCQDVKLELLEYPPKSFNHRNALVYGILKLSKSFPQQPTIFTTENRALAQEVASMLAELGAIVDIRRDLHRLKGDVEVYTVCIEHEHTRQLLKDYYHLGRSPLNEELLQPDGCAAAFLRGLFLAYGSMTNPEKEYHLEINALIPLFAEEIHRVAEQVGIRFKVARRKGCEILYLKESEQIEDFLTLTGATGSSMKLMEIKVVKTVRNHVNRTTNCETANLNKTVSAAAAQVQDIRFIRDTVGLSWLDEDLRELAQLRLENEALSLRELAEMLTVPLSRSGVNHRLRRICEKAQALRESGVVAADQSDEQK</sequence>
<evidence type="ECO:0000256" key="3">
    <source>
        <dbReference type="ARBA" id="ARBA00023306"/>
    </source>
</evidence>
<feature type="domain" description="Sporulation regulator WhiA C-terminal" evidence="5">
    <location>
        <begin position="211"/>
        <end position="292"/>
    </location>
</feature>
<dbReference type="Proteomes" id="UP000824160">
    <property type="component" value="Unassembled WGS sequence"/>
</dbReference>